<feature type="compositionally biased region" description="Gly residues" evidence="2">
    <location>
        <begin position="541"/>
        <end position="556"/>
    </location>
</feature>
<proteinExistence type="predicted"/>
<gene>
    <name evidence="4" type="ORF">UFOVP212_13</name>
</gene>
<keyword evidence="1" id="KW-0175">Coiled coil</keyword>
<feature type="transmembrane region" description="Helical" evidence="3">
    <location>
        <begin position="167"/>
        <end position="188"/>
    </location>
</feature>
<evidence type="ECO:0000313" key="4">
    <source>
        <dbReference type="EMBL" id="CAB5218307.1"/>
    </source>
</evidence>
<name>A0A6J7WKR9_9CAUD</name>
<evidence type="ECO:0000256" key="2">
    <source>
        <dbReference type="SAM" id="MobiDB-lite"/>
    </source>
</evidence>
<keyword evidence="3" id="KW-0472">Membrane</keyword>
<keyword evidence="3" id="KW-0812">Transmembrane</keyword>
<reference evidence="4" key="1">
    <citation type="submission" date="2020-05" db="EMBL/GenBank/DDBJ databases">
        <authorList>
            <person name="Chiriac C."/>
            <person name="Salcher M."/>
            <person name="Ghai R."/>
            <person name="Kavagutti S V."/>
        </authorList>
    </citation>
    <scope>NUCLEOTIDE SEQUENCE</scope>
</reference>
<feature type="transmembrane region" description="Helical" evidence="3">
    <location>
        <begin position="78"/>
        <end position="102"/>
    </location>
</feature>
<evidence type="ECO:0000256" key="1">
    <source>
        <dbReference type="SAM" id="Coils"/>
    </source>
</evidence>
<accession>A0A6J7WKR9</accession>
<feature type="region of interest" description="Disordered" evidence="2">
    <location>
        <begin position="541"/>
        <end position="583"/>
    </location>
</feature>
<feature type="compositionally biased region" description="Polar residues" evidence="2">
    <location>
        <begin position="567"/>
        <end position="583"/>
    </location>
</feature>
<feature type="coiled-coil region" evidence="1">
    <location>
        <begin position="382"/>
        <end position="416"/>
    </location>
</feature>
<sequence length="616" mass="65714">MAADEEILVTIKVDTEDAGKSLKQLRGEYKQQLSDLEGLTVGTSEYVKQLKKIGATKDEIGDLNDTIKAFNPDAKMKAFGSVMGGMASGIQGAVGAMALFGVKSSETEKMLLKVQAASAFAEGINGIVGMADSFKNLGMQLGQFGIIQKVVTAGQWLWNAAMTANPIGLLVAGIAALIAGITGLVYWFNSSSEAADAQAKANTNATESLKANSKALKEQEQSAKDSSEALKVNNEHAYNMAKASGASSEALRKLSIQQANASITLAEYNALQAENTFQTTKNQLAKDALLGVDEEILKKEEAALGEALKNYIAQGDLVIKAYADKKAVINRNEEQIAQEETDRKLKAIEKQKAIDAKALEDKKKADEFQAKYNQSIQDGEQNARIEARDKEKEREVNAAKQDLIDFQASIEQTRNDERNNTDVIFEYKRTAAEKFRDFDIKLASDSAQSLQNLSDAVFSIRLANVKKGSKEEEKVLRQQFKLNKAMQMSVAVINGVQAIQSILAQYPKFDGGFAMASALVATGSASIANIAKIAATQFAGGGGSDGGSSGEGGGGEAPTAFAPPTINAPSSSNTQLNADGTIKSSGGQVTNRVIVVESDITSKQRQVAMMEQNASV</sequence>
<protein>
    <submittedName>
        <fullName evidence="4">Uncharacterized protein</fullName>
    </submittedName>
</protein>
<dbReference type="EMBL" id="LR798265">
    <property type="protein sequence ID" value="CAB5218307.1"/>
    <property type="molecule type" value="Genomic_DNA"/>
</dbReference>
<evidence type="ECO:0000256" key="3">
    <source>
        <dbReference type="SAM" id="Phobius"/>
    </source>
</evidence>
<organism evidence="4">
    <name type="scientific">uncultured Caudovirales phage</name>
    <dbReference type="NCBI Taxonomy" id="2100421"/>
    <lineage>
        <taxon>Viruses</taxon>
        <taxon>Duplodnaviria</taxon>
        <taxon>Heunggongvirae</taxon>
        <taxon>Uroviricota</taxon>
        <taxon>Caudoviricetes</taxon>
        <taxon>Peduoviridae</taxon>
        <taxon>Maltschvirus</taxon>
        <taxon>Maltschvirus maltsch</taxon>
    </lineage>
</organism>
<keyword evidence="3" id="KW-1133">Transmembrane helix</keyword>